<feature type="region of interest" description="Disordered" evidence="1">
    <location>
        <begin position="65"/>
        <end position="102"/>
    </location>
</feature>
<feature type="region of interest" description="Disordered" evidence="1">
    <location>
        <begin position="118"/>
        <end position="153"/>
    </location>
</feature>
<feature type="compositionally biased region" description="Polar residues" evidence="1">
    <location>
        <begin position="119"/>
        <end position="140"/>
    </location>
</feature>
<sequence length="243" mass="27687">MLYFDVFLKEKELQIPKNLLHQLEFQLTPGLEINDAFLKKLAEDYDHFKIETSAGKHESALANLISTGGEGTSSGRLASFSPQEPSTRRRRIDLNSDSEPEETTLLRTRTRIIRRPNRGVSTASSRTTQMVTAAVESNENASRRGRQARGRRARTPSFDLVNNINEYDLEEDSSRIGAVHNQMTEWMNRGRYNLNDPTDSSSESDEEEAWQRMVVVADEKMHFTKRQSKKQHSLLKMAVSVGN</sequence>
<organism evidence="2 3">
    <name type="scientific">Bemisia tabaci</name>
    <name type="common">Sweetpotato whitefly</name>
    <name type="synonym">Aleurodes tabaci</name>
    <dbReference type="NCBI Taxonomy" id="7038"/>
    <lineage>
        <taxon>Eukaryota</taxon>
        <taxon>Metazoa</taxon>
        <taxon>Ecdysozoa</taxon>
        <taxon>Arthropoda</taxon>
        <taxon>Hexapoda</taxon>
        <taxon>Insecta</taxon>
        <taxon>Pterygota</taxon>
        <taxon>Neoptera</taxon>
        <taxon>Paraneoptera</taxon>
        <taxon>Hemiptera</taxon>
        <taxon>Sternorrhyncha</taxon>
        <taxon>Aleyrodoidea</taxon>
        <taxon>Aleyrodidae</taxon>
        <taxon>Aleyrodinae</taxon>
        <taxon>Bemisia</taxon>
    </lineage>
</organism>
<protein>
    <submittedName>
        <fullName evidence="2">Uncharacterized protein</fullName>
    </submittedName>
</protein>
<evidence type="ECO:0000313" key="2">
    <source>
        <dbReference type="EMBL" id="CAH0396003.1"/>
    </source>
</evidence>
<dbReference type="EMBL" id="OU963870">
    <property type="protein sequence ID" value="CAH0396003.1"/>
    <property type="molecule type" value="Genomic_DNA"/>
</dbReference>
<evidence type="ECO:0000256" key="1">
    <source>
        <dbReference type="SAM" id="MobiDB-lite"/>
    </source>
</evidence>
<feature type="compositionally biased region" description="Polar residues" evidence="1">
    <location>
        <begin position="73"/>
        <end position="85"/>
    </location>
</feature>
<gene>
    <name evidence="2" type="ORF">BEMITA_LOCUS14120</name>
</gene>
<name>A0A9P0AP22_BEMTA</name>
<evidence type="ECO:0000313" key="3">
    <source>
        <dbReference type="Proteomes" id="UP001152759"/>
    </source>
</evidence>
<keyword evidence="3" id="KW-1185">Reference proteome</keyword>
<dbReference type="Proteomes" id="UP001152759">
    <property type="component" value="Chromosome 9"/>
</dbReference>
<reference evidence="2" key="1">
    <citation type="submission" date="2021-12" db="EMBL/GenBank/DDBJ databases">
        <authorList>
            <person name="King R."/>
        </authorList>
    </citation>
    <scope>NUCLEOTIDE SEQUENCE</scope>
</reference>
<dbReference type="AlphaFoldDB" id="A0A9P0AP22"/>
<feature type="compositionally biased region" description="Basic residues" evidence="1">
    <location>
        <begin position="143"/>
        <end position="153"/>
    </location>
</feature>
<accession>A0A9P0AP22</accession>
<feature type="region of interest" description="Disordered" evidence="1">
    <location>
        <begin position="190"/>
        <end position="209"/>
    </location>
</feature>
<proteinExistence type="predicted"/>